<protein>
    <submittedName>
        <fullName evidence="1">RloB domain-containing protein</fullName>
    </submittedName>
</protein>
<gene>
    <name evidence="1" type="ORF">FYJ85_01225</name>
</gene>
<reference evidence="1 2" key="1">
    <citation type="submission" date="2019-08" db="EMBL/GenBank/DDBJ databases">
        <title>In-depth cultivation of the pig gut microbiome towards novel bacterial diversity and tailored functional studies.</title>
        <authorList>
            <person name="Wylensek D."/>
            <person name="Hitch T.C.A."/>
            <person name="Clavel T."/>
        </authorList>
    </citation>
    <scope>NUCLEOTIDE SEQUENCE [LARGE SCALE GENOMIC DNA]</scope>
    <source>
        <strain evidence="1 2">BBE-744-WT-12</strain>
    </source>
</reference>
<comment type="caution">
    <text evidence="1">The sequence shown here is derived from an EMBL/GenBank/DDBJ whole genome shotgun (WGS) entry which is preliminary data.</text>
</comment>
<sequence length="202" mass="24032">MSKKPWENNYNRRLVRKQPRKDSFCIFTEGETEALYFNAFHLSSARIRCIGLGGGNAPYLAKEAVCKKKTEQYRNFDKYYLVFDCDANSADEIREAIQIAKKHRMEWIFSNPCFELWFLLHYALHETETDAHSLKGRLLCQHIDQYHETMPGIYERLLELQPNAFRNAQKLLENWENWQNRLHQANPSTNVSELVEHMNRFL</sequence>
<dbReference type="AlphaFoldDB" id="A0A844FZE5"/>
<proteinExistence type="predicted"/>
<evidence type="ECO:0000313" key="1">
    <source>
        <dbReference type="EMBL" id="MST95669.1"/>
    </source>
</evidence>
<dbReference type="InterPro" id="IPR025591">
    <property type="entry name" value="RloB"/>
</dbReference>
<organism evidence="1 2">
    <name type="scientific">Victivallis lenta</name>
    <dbReference type="NCBI Taxonomy" id="2606640"/>
    <lineage>
        <taxon>Bacteria</taxon>
        <taxon>Pseudomonadati</taxon>
        <taxon>Lentisphaerota</taxon>
        <taxon>Lentisphaeria</taxon>
        <taxon>Victivallales</taxon>
        <taxon>Victivallaceae</taxon>
        <taxon>Victivallis</taxon>
    </lineage>
</organism>
<accession>A0A844FZE5</accession>
<dbReference type="EMBL" id="VUNS01000001">
    <property type="protein sequence ID" value="MST95669.1"/>
    <property type="molecule type" value="Genomic_DNA"/>
</dbReference>
<name>A0A844FZE5_9BACT</name>
<evidence type="ECO:0000313" key="2">
    <source>
        <dbReference type="Proteomes" id="UP000435649"/>
    </source>
</evidence>
<keyword evidence="2" id="KW-1185">Reference proteome</keyword>
<dbReference type="Pfam" id="PF13707">
    <property type="entry name" value="RloB"/>
    <property type="match status" value="1"/>
</dbReference>
<dbReference type="RefSeq" id="WP_154416735.1">
    <property type="nucleotide sequence ID" value="NZ_VUNS01000001.1"/>
</dbReference>
<dbReference type="Proteomes" id="UP000435649">
    <property type="component" value="Unassembled WGS sequence"/>
</dbReference>